<evidence type="ECO:0000256" key="2">
    <source>
        <dbReference type="ARBA" id="ARBA00022737"/>
    </source>
</evidence>
<feature type="repeat" description="PPR" evidence="5">
    <location>
        <begin position="807"/>
        <end position="841"/>
    </location>
</feature>
<dbReference type="PANTHER" id="PTHR47936:SF1">
    <property type="entry name" value="PENTATRICOPEPTIDE REPEAT-CONTAINING PROTEIN GUN1, CHLOROPLASTIC"/>
    <property type="match status" value="1"/>
</dbReference>
<dbReference type="NCBIfam" id="TIGR00756">
    <property type="entry name" value="PPR"/>
    <property type="match status" value="3"/>
</dbReference>
<sequence>MKQLLRRNGPTVAVVLYPPVLPFLAPALLRPGTRPFSTAQWYSREHDHNLGKKKAELRIAKRLGVKPPGSMVFRNVDSLGTGFPYKEKRVQESGDGGDDEVCRGPIHSKSTPETMPEMGNEENKPLGPKERWEARKGAELAQLSEAEQLAAQEEDSKKTIKANQKSRRQVERIRLSLEKDVASTAACEEQDRRDLRKSELKEGEWVKRVYFSEREMEEANENMKAVMRQQEAEDMALAALTERGRRLPHYLYSVIPDALRSVERQVNALRLEMEMLRYDRQEMRERRRAVRRLLWPGRKLEYIKKAYRVISRSVSTIEHFAQLMVYLIHYRRLFRLSSLILRALGASMSPHPDDIGKAYHMLIAERLQPFVDAPRNKKNVKKMEQVAADCVGLLHAMLDGRADHKWPIVIPQPAVYLLGQMAPIHMLSDLYWKLVTKNSRVREFTGFHLVSRLARPNKETGISYWKEGFEILKHMQFKNGQLGTIPAKHTFYAVLYQAMRDNNPDATEEILQTMLECGLEPGVEVYNMLMARAAEEKDEAKLKKYFDAIAESGHRPSLVTHGIAHAFHKHHSNERQRVAAMEEGLALDQRLNLFFATDILHAAVLHRKPYEEIFRRYRLFFTTRLLERFHIALPGVNTPHMRKRRLEPDHVTLAVMLTAYCNSERNVNKIWDLFKLYTHYLNNRQKANWVTRRLLLASGPYIPHIIMMGLGKRMQGLPYVAAVLEDMLKPDAAIDSDVYSWSIFLHCLTQAGKMEEAETVMKVMRSRGLTPNTVTMTTLLNGYVKQEQLGVAENVLDRIHEAGLSPNVYTWTALLHGYVKEGQDWKAGDVFKRMLDSSVQPDEVTLQAVSGITDRKLFEAGLSGQMVDQSENGAQQAVEQQEQRTGDYQWFRDEEEEWDGGRQYRE</sequence>
<dbReference type="Proteomes" id="UP000326924">
    <property type="component" value="Unassembled WGS sequence"/>
</dbReference>
<dbReference type="InParanoid" id="A0A5J5EYZ5"/>
<evidence type="ECO:0008006" key="10">
    <source>
        <dbReference type="Google" id="ProtNLM"/>
    </source>
</evidence>
<feature type="repeat" description="PPR" evidence="5">
    <location>
        <begin position="772"/>
        <end position="806"/>
    </location>
</feature>
<dbReference type="PROSITE" id="PS51375">
    <property type="entry name" value="PPR"/>
    <property type="match status" value="3"/>
</dbReference>
<feature type="compositionally biased region" description="Polar residues" evidence="7">
    <location>
        <begin position="870"/>
        <end position="880"/>
    </location>
</feature>
<keyword evidence="6" id="KW-0175">Coiled coil</keyword>
<feature type="region of interest" description="Disordered" evidence="7">
    <location>
        <begin position="88"/>
        <end position="128"/>
    </location>
</feature>
<comment type="caution">
    <text evidence="8">The sequence shown here is derived from an EMBL/GenBank/DDBJ whole genome shotgun (WGS) entry which is preliminary data.</text>
</comment>
<protein>
    <recommendedName>
        <fullName evidence="10">Pentacotripeptide-repeat region of PRORP domain-containing protein</fullName>
    </recommendedName>
</protein>
<keyword evidence="9" id="KW-1185">Reference proteome</keyword>
<evidence type="ECO:0000256" key="3">
    <source>
        <dbReference type="ARBA" id="ARBA00044493"/>
    </source>
</evidence>
<dbReference type="EMBL" id="VXIS01000075">
    <property type="protein sequence ID" value="KAA8907846.1"/>
    <property type="molecule type" value="Genomic_DNA"/>
</dbReference>
<evidence type="ECO:0000256" key="7">
    <source>
        <dbReference type="SAM" id="MobiDB-lite"/>
    </source>
</evidence>
<evidence type="ECO:0000313" key="8">
    <source>
        <dbReference type="EMBL" id="KAA8907846.1"/>
    </source>
</evidence>
<evidence type="ECO:0000313" key="9">
    <source>
        <dbReference type="Proteomes" id="UP000326924"/>
    </source>
</evidence>
<feature type="region of interest" description="Disordered" evidence="7">
    <location>
        <begin position="870"/>
        <end position="906"/>
    </location>
</feature>
<evidence type="ECO:0000256" key="6">
    <source>
        <dbReference type="SAM" id="Coils"/>
    </source>
</evidence>
<dbReference type="InterPro" id="IPR011990">
    <property type="entry name" value="TPR-like_helical_dom_sf"/>
</dbReference>
<evidence type="ECO:0000256" key="1">
    <source>
        <dbReference type="ARBA" id="ARBA00006192"/>
    </source>
</evidence>
<evidence type="ECO:0000256" key="5">
    <source>
        <dbReference type="PROSITE-ProRule" id="PRU00708"/>
    </source>
</evidence>
<dbReference type="Gene3D" id="1.25.40.10">
    <property type="entry name" value="Tetratricopeptide repeat domain"/>
    <property type="match status" value="2"/>
</dbReference>
<reference evidence="8 9" key="1">
    <citation type="submission" date="2019-09" db="EMBL/GenBank/DDBJ databases">
        <title>Draft genome of the ectomycorrhizal ascomycete Sphaerosporella brunnea.</title>
        <authorList>
            <consortium name="DOE Joint Genome Institute"/>
            <person name="Benucci G.M."/>
            <person name="Marozzi G."/>
            <person name="Antonielli L."/>
            <person name="Sanchez S."/>
            <person name="Marco P."/>
            <person name="Wang X."/>
            <person name="Falini L.B."/>
            <person name="Barry K."/>
            <person name="Haridas S."/>
            <person name="Lipzen A."/>
            <person name="Labutti K."/>
            <person name="Grigoriev I.V."/>
            <person name="Murat C."/>
            <person name="Martin F."/>
            <person name="Albertini E."/>
            <person name="Donnini D."/>
            <person name="Bonito G."/>
        </authorList>
    </citation>
    <scope>NUCLEOTIDE SEQUENCE [LARGE SCALE GENOMIC DNA]</scope>
    <source>
        <strain evidence="8 9">Sb_GMNB300</strain>
    </source>
</reference>
<comment type="subunit">
    <text evidence="4">Binds to mitochondrial small subunit 15S rRNA.</text>
</comment>
<dbReference type="InterPro" id="IPR002885">
    <property type="entry name" value="PPR_rpt"/>
</dbReference>
<gene>
    <name evidence="8" type="ORF">FN846DRAFT_689196</name>
</gene>
<dbReference type="Pfam" id="PF01535">
    <property type="entry name" value="PPR"/>
    <property type="match status" value="1"/>
</dbReference>
<dbReference type="Pfam" id="PF13041">
    <property type="entry name" value="PPR_2"/>
    <property type="match status" value="1"/>
</dbReference>
<accession>A0A5J5EYZ5</accession>
<organism evidence="8 9">
    <name type="scientific">Sphaerosporella brunnea</name>
    <dbReference type="NCBI Taxonomy" id="1250544"/>
    <lineage>
        <taxon>Eukaryota</taxon>
        <taxon>Fungi</taxon>
        <taxon>Dikarya</taxon>
        <taxon>Ascomycota</taxon>
        <taxon>Pezizomycotina</taxon>
        <taxon>Pezizomycetes</taxon>
        <taxon>Pezizales</taxon>
        <taxon>Pyronemataceae</taxon>
        <taxon>Sphaerosporella</taxon>
    </lineage>
</organism>
<comment type="similarity">
    <text evidence="1">Belongs to the CCM1 family.</text>
</comment>
<feature type="region of interest" description="Disordered" evidence="7">
    <location>
        <begin position="148"/>
        <end position="169"/>
    </location>
</feature>
<dbReference type="PANTHER" id="PTHR47936">
    <property type="entry name" value="PPR_LONG DOMAIN-CONTAINING PROTEIN"/>
    <property type="match status" value="1"/>
</dbReference>
<evidence type="ECO:0000256" key="4">
    <source>
        <dbReference type="ARBA" id="ARBA00044511"/>
    </source>
</evidence>
<name>A0A5J5EYZ5_9PEZI</name>
<feature type="coiled-coil region" evidence="6">
    <location>
        <begin position="259"/>
        <end position="286"/>
    </location>
</feature>
<feature type="repeat" description="PPR" evidence="5">
    <location>
        <begin position="737"/>
        <end position="771"/>
    </location>
</feature>
<proteinExistence type="inferred from homology"/>
<dbReference type="AlphaFoldDB" id="A0A5J5EYZ5"/>
<comment type="function">
    <text evidence="3">Regulates mitochondrial small subunit maturation by controlling 15S rRNA 5'-end processing. Localizes to the 5' precursor of the 15S rRNA in a position that is subsequently occupied by mS47 in the mature yeast mtSSU. Uses structure and sequence-specific RNA recognition, binding to a single-stranded region of the precursor and specifically recognizing bases -6 to -1. The exchange of Ccm1 for mS47 is coupled to the irreversible removal of precursor rRNA that is accompanied by conformational changes of the mitoribosomal proteins uS5m and mS26. These conformational changes signal completion of 5'-end rRNA processing through protection of the mature 5'-end of the 15S rRNA and stabilization of mS47. The removal of the 5' precursor together with the dissociation of Ccm1 may be catalyzed by the 5'-3' exoribonuclease Pet127. Involved in the specific removal of group I introns in mitochondrial encoded transcripts.</text>
</comment>
<keyword evidence="2" id="KW-0677">Repeat</keyword>
<dbReference type="OrthoDB" id="185373at2759"/>